<evidence type="ECO:0000313" key="4">
    <source>
        <dbReference type="Proteomes" id="UP000325763"/>
    </source>
</evidence>
<dbReference type="SMART" id="SM00282">
    <property type="entry name" value="LamG"/>
    <property type="match status" value="1"/>
</dbReference>
<dbReference type="SUPFAM" id="SSF49899">
    <property type="entry name" value="Concanavalin A-like lectins/glucanases"/>
    <property type="match status" value="1"/>
</dbReference>
<dbReference type="InterPro" id="IPR013320">
    <property type="entry name" value="ConA-like_dom_sf"/>
</dbReference>
<dbReference type="KEGG" id="snq:CP978_28080"/>
<feature type="region of interest" description="Disordered" evidence="1">
    <location>
        <begin position="368"/>
        <end position="388"/>
    </location>
</feature>
<dbReference type="InterPro" id="IPR045351">
    <property type="entry name" value="DUF6531"/>
</dbReference>
<evidence type="ECO:0000259" key="2">
    <source>
        <dbReference type="SMART" id="SM00282"/>
    </source>
</evidence>
<proteinExistence type="predicted"/>
<feature type="region of interest" description="Disordered" evidence="1">
    <location>
        <begin position="578"/>
        <end position="665"/>
    </location>
</feature>
<feature type="domain" description="Laminin G" evidence="2">
    <location>
        <begin position="406"/>
        <end position="546"/>
    </location>
</feature>
<protein>
    <submittedName>
        <fullName evidence="3">LamG domain-containing protein</fullName>
    </submittedName>
</protein>
<feature type="compositionally biased region" description="Basic and acidic residues" evidence="1">
    <location>
        <begin position="65"/>
        <end position="79"/>
    </location>
</feature>
<evidence type="ECO:0000313" key="3">
    <source>
        <dbReference type="EMBL" id="QEV41908.1"/>
    </source>
</evidence>
<dbReference type="Pfam" id="PF13385">
    <property type="entry name" value="Laminin_G_3"/>
    <property type="match status" value="1"/>
</dbReference>
<evidence type="ECO:0000256" key="1">
    <source>
        <dbReference type="SAM" id="MobiDB-lite"/>
    </source>
</evidence>
<sequence length="776" mass="81617">MSLRPPVSGGALVGRFQDRLELLSVLFHRGGGSGSVLPARPLVVAAALTLALLAGTELTASIGGREKAVSTAEAPRRQPDSAAGRGQASPTDGTDAPGEGGPAGPGAGRLGGVDGGDEIGAHEGTYVTTATDATLSTVGPELAVTRTYNSLDPRTWSAFGTGWSTRWDMRLRAEPATGTVLVTLADGARVRFTENTDGTYSDPSGDGSLTLARESADWVLRERSGAIYRFLPDGELTRITDAAGRGQTVTHRTPTGGPVRKVTDDLSGRSLAFDWADGHVTSVTTSAVDAATPGLTWNYAYDGDQLTRVCAPPAPTRCISYEYRDGSAYHSAVLDAGPSSYWRLGEREGAVEIGEAVSPTGPEVALHRDTRPSADPAIEGTEDPATTFDGTRSVVELPAGTLESAATPTVELWFRTRTPSGVLVSFQNTELGERPTSWRAMLNIDGAGRLRGQFHLVDRPFRATPIVSAEAVTDGRWHHAVLTSGGDTQSLYLDGAKVGSLDGVLDEQARAHVYLGAGHGSSGWMSLARGEYYFKGQLDEVAFYDHALDAATVTEHYAARTAIGQLTRITLPSGRVHSTAAYDPVDGRLTRYTDGNGDTWKAPAPAPTAPTASPSSSEGTGGHGDPAGHRPPEGRGGADATDFEPDSTATRGDPEGHAVVTGEEAPGITVPTAVCRATGPSRAEDAVFRVDASDFYARRDDEHPRYRDRRSTDPDDDRWRPTPGDPYDPAGAPRRHTGTVGISTHTTTGTCDRRGPPLTTGGRAATPPERNRGRAA</sequence>
<feature type="compositionally biased region" description="Gly residues" evidence="1">
    <location>
        <begin position="98"/>
        <end position="114"/>
    </location>
</feature>
<dbReference type="InterPro" id="IPR001791">
    <property type="entry name" value="Laminin_G"/>
</dbReference>
<name>A0A5P2W8H1_9ACTN</name>
<reference evidence="3 4" key="1">
    <citation type="submission" date="2017-09" db="EMBL/GenBank/DDBJ databases">
        <title>Streptomyces genome completion.</title>
        <authorList>
            <person name="Lee N."/>
            <person name="Cho B.-K."/>
        </authorList>
    </citation>
    <scope>NUCLEOTIDE SEQUENCE [LARGE SCALE GENOMIC DNA]</scope>
    <source>
        <strain evidence="3 4">ATCC 14899</strain>
    </source>
</reference>
<gene>
    <name evidence="3" type="ORF">CP978_28080</name>
</gene>
<dbReference type="AlphaFoldDB" id="A0A5P2W8H1"/>
<dbReference type="Pfam" id="PF20148">
    <property type="entry name" value="DUF6531"/>
    <property type="match status" value="1"/>
</dbReference>
<feature type="compositionally biased region" description="Basic and acidic residues" evidence="1">
    <location>
        <begin position="682"/>
        <end position="720"/>
    </location>
</feature>
<feature type="region of interest" description="Disordered" evidence="1">
    <location>
        <begin position="679"/>
        <end position="776"/>
    </location>
</feature>
<dbReference type="EMBL" id="CP023747">
    <property type="protein sequence ID" value="QEV41908.1"/>
    <property type="molecule type" value="Genomic_DNA"/>
</dbReference>
<feature type="compositionally biased region" description="Low complexity" evidence="1">
    <location>
        <begin position="738"/>
        <end position="750"/>
    </location>
</feature>
<dbReference type="Proteomes" id="UP000325763">
    <property type="component" value="Chromosome"/>
</dbReference>
<feature type="region of interest" description="Disordered" evidence="1">
    <location>
        <begin position="65"/>
        <end position="121"/>
    </location>
</feature>
<dbReference type="CDD" id="cd00110">
    <property type="entry name" value="LamG"/>
    <property type="match status" value="1"/>
</dbReference>
<dbReference type="OrthoDB" id="4981820at2"/>
<accession>A0A5P2W8H1</accession>
<organism evidence="3 4">
    <name type="scientific">Streptomyces nodosus</name>
    <dbReference type="NCBI Taxonomy" id="40318"/>
    <lineage>
        <taxon>Bacteria</taxon>
        <taxon>Bacillati</taxon>
        <taxon>Actinomycetota</taxon>
        <taxon>Actinomycetes</taxon>
        <taxon>Kitasatosporales</taxon>
        <taxon>Streptomycetaceae</taxon>
        <taxon>Streptomyces</taxon>
    </lineage>
</organism>
<dbReference type="Gene3D" id="2.60.120.200">
    <property type="match status" value="1"/>
</dbReference>